<dbReference type="GeneID" id="9751547"/>
<dbReference type="RefSeq" id="WP_013335747.1">
    <property type="nucleotide sequence ID" value="NC_014537.1"/>
</dbReference>
<feature type="compositionally biased region" description="Basic and acidic residues" evidence="1">
    <location>
        <begin position="1"/>
        <end position="11"/>
    </location>
</feature>
<proteinExistence type="predicted"/>
<keyword evidence="3" id="KW-1185">Reference proteome</keyword>
<sequence length="122" mass="14173">MSEGKPSESKPARKLLIPSFLTPSGIRPEEKRERRERRLRIRRRSDVDEGKAKMNPETMKELEIRDKVEVVLVGGGSRERRYVFTVIPSEDVPRNEVWCNEEEMRRLGVADNSIATVRAPRE</sequence>
<evidence type="ECO:0008006" key="4">
    <source>
        <dbReference type="Google" id="ProtNLM"/>
    </source>
</evidence>
<protein>
    <recommendedName>
        <fullName evidence="4">CDC48 N-terminal subdomain domain-containing protein</fullName>
    </recommendedName>
</protein>
<feature type="region of interest" description="Disordered" evidence="1">
    <location>
        <begin position="1"/>
        <end position="60"/>
    </location>
</feature>
<dbReference type="Proteomes" id="UP000006681">
    <property type="component" value="Chromosome"/>
</dbReference>
<gene>
    <name evidence="2" type="ordered locus">Vdis_0626</name>
</gene>
<evidence type="ECO:0000313" key="3">
    <source>
        <dbReference type="Proteomes" id="UP000006681"/>
    </source>
</evidence>
<dbReference type="Gene3D" id="2.40.40.20">
    <property type="match status" value="1"/>
</dbReference>
<reference evidence="2 3" key="1">
    <citation type="journal article" date="2010" name="Stand. Genomic Sci.">
        <title>Complete genome sequence of Vulcanisaeta distributa type strain (IC-017).</title>
        <authorList>
            <person name="Mavromatis K."/>
            <person name="Sikorski J."/>
            <person name="Pabst E."/>
            <person name="Teshima H."/>
            <person name="Lapidus A."/>
            <person name="Lucas S."/>
            <person name="Nolan M."/>
            <person name="Glavina Del Rio T."/>
            <person name="Cheng J.F."/>
            <person name="Bruce D."/>
            <person name="Goodwin L."/>
            <person name="Pitluck S."/>
            <person name="Liolios K."/>
            <person name="Ivanova N."/>
            <person name="Mikhailova N."/>
            <person name="Pati A."/>
            <person name="Chen A."/>
            <person name="Palaniappan K."/>
            <person name="Land M."/>
            <person name="Hauser L."/>
            <person name="Chang Y.J."/>
            <person name="Jeffries C.D."/>
            <person name="Rohde M."/>
            <person name="Spring S."/>
            <person name="Goker M."/>
            <person name="Wirth R."/>
            <person name="Woyke T."/>
            <person name="Bristow J."/>
            <person name="Eisen J.A."/>
            <person name="Markowitz V."/>
            <person name="Hugenholtz P."/>
            <person name="Klenk H.P."/>
            <person name="Kyrpides N.C."/>
        </authorList>
    </citation>
    <scope>NUCLEOTIDE SEQUENCE [LARGE SCALE GENOMIC DNA]</scope>
    <source>
        <strain evidence="3">DSM 14429 / JCM 11212 / NBRC 100878 / IC-017</strain>
    </source>
</reference>
<dbReference type="eggNOG" id="arCOG04224">
    <property type="taxonomic scope" value="Archaea"/>
</dbReference>
<evidence type="ECO:0000313" key="2">
    <source>
        <dbReference type="EMBL" id="ADN50022.1"/>
    </source>
</evidence>
<reference evidence="3" key="2">
    <citation type="journal article" date="2010" name="Stand. Genomic Sci.">
        <title>Complete genome sequence of Vulcanisaeta distributa type strain (IC-017T).</title>
        <authorList>
            <person name="Mavromatis K."/>
            <person name="Sikorski J."/>
            <person name="Pabst E."/>
            <person name="Teshima H."/>
            <person name="Lapidus A."/>
            <person name="Lucas S."/>
            <person name="Nolan M."/>
            <person name="Glavina Del Rio T."/>
            <person name="Cheng J."/>
            <person name="Bruce D."/>
            <person name="Goodwin L."/>
            <person name="Pitluck S."/>
            <person name="Liolios K."/>
            <person name="Ivanova N."/>
            <person name="Mikhailova N."/>
            <person name="Pati A."/>
            <person name="Chen A."/>
            <person name="Palaniappan K."/>
            <person name="Land M."/>
            <person name="Hauser L."/>
            <person name="Chang Y."/>
            <person name="Jeffries C."/>
            <person name="Rohde M."/>
            <person name="Spring S."/>
            <person name="Goker M."/>
            <person name="Wirth R."/>
            <person name="Woyke T."/>
            <person name="Bristow J."/>
            <person name="Eisen J."/>
            <person name="Markowitz V."/>
            <person name="Hugenholtz P."/>
            <person name="Klenk H."/>
            <person name="Kyrpides N."/>
        </authorList>
    </citation>
    <scope>NUCLEOTIDE SEQUENCE [LARGE SCALE GENOMIC DNA]</scope>
    <source>
        <strain evidence="3">DSM 14429 / JCM 11212 / NBRC 100878 / IC-017</strain>
    </source>
</reference>
<dbReference type="EMBL" id="CP002100">
    <property type="protein sequence ID" value="ADN50022.1"/>
    <property type="molecule type" value="Genomic_DNA"/>
</dbReference>
<dbReference type="KEGG" id="vdi:Vdis_0626"/>
<evidence type="ECO:0000256" key="1">
    <source>
        <dbReference type="SAM" id="MobiDB-lite"/>
    </source>
</evidence>
<dbReference type="OrthoDB" id="30985at2157"/>
<dbReference type="HOGENOM" id="CLU_157709_1_0_2"/>
<feature type="compositionally biased region" description="Basic and acidic residues" evidence="1">
    <location>
        <begin position="44"/>
        <end position="60"/>
    </location>
</feature>
<feature type="compositionally biased region" description="Basic residues" evidence="1">
    <location>
        <begin position="34"/>
        <end position="43"/>
    </location>
</feature>
<organism evidence="2 3">
    <name type="scientific">Vulcanisaeta distributa (strain DSM 14429 / JCM 11212 / NBRC 100878 / IC-017)</name>
    <dbReference type="NCBI Taxonomy" id="572478"/>
    <lineage>
        <taxon>Archaea</taxon>
        <taxon>Thermoproteota</taxon>
        <taxon>Thermoprotei</taxon>
        <taxon>Thermoproteales</taxon>
        <taxon>Thermoproteaceae</taxon>
        <taxon>Vulcanisaeta</taxon>
    </lineage>
</organism>
<accession>E1QV95</accession>
<dbReference type="AlphaFoldDB" id="E1QV95"/>
<name>E1QV95_VULDI</name>
<dbReference type="STRING" id="572478.Vdis_0626"/>